<dbReference type="InterPro" id="IPR055774">
    <property type="entry name" value="DUF7350"/>
</dbReference>
<gene>
    <name evidence="2" type="ORF">ACFOZ7_13855</name>
</gene>
<dbReference type="AlphaFoldDB" id="A0ABD5P149"/>
<organism evidence="2 3">
    <name type="scientific">Natribaculum luteum</name>
    <dbReference type="NCBI Taxonomy" id="1586232"/>
    <lineage>
        <taxon>Archaea</taxon>
        <taxon>Methanobacteriati</taxon>
        <taxon>Methanobacteriota</taxon>
        <taxon>Stenosarchaea group</taxon>
        <taxon>Halobacteria</taxon>
        <taxon>Halobacteriales</taxon>
        <taxon>Natrialbaceae</taxon>
        <taxon>Natribaculum</taxon>
    </lineage>
</organism>
<reference evidence="2 3" key="1">
    <citation type="journal article" date="2014" name="Int. J. Syst. Evol. Microbiol.">
        <title>Complete genome sequence of Corynebacterium casei LMG S-19264T (=DSM 44701T), isolated from a smear-ripened cheese.</title>
        <authorList>
            <consortium name="US DOE Joint Genome Institute (JGI-PGF)"/>
            <person name="Walter F."/>
            <person name="Albersmeier A."/>
            <person name="Kalinowski J."/>
            <person name="Ruckert C."/>
        </authorList>
    </citation>
    <scope>NUCLEOTIDE SEQUENCE [LARGE SCALE GENOMIC DNA]</scope>
    <source>
        <strain evidence="2 3">IBRC-M 10912</strain>
    </source>
</reference>
<dbReference type="PROSITE" id="PS51257">
    <property type="entry name" value="PROKAR_LIPOPROTEIN"/>
    <property type="match status" value="1"/>
</dbReference>
<protein>
    <recommendedName>
        <fullName evidence="1">DUF7350 domain-containing protein</fullName>
    </recommendedName>
</protein>
<evidence type="ECO:0000259" key="1">
    <source>
        <dbReference type="Pfam" id="PF24041"/>
    </source>
</evidence>
<evidence type="ECO:0000313" key="3">
    <source>
        <dbReference type="Proteomes" id="UP001595821"/>
    </source>
</evidence>
<evidence type="ECO:0000313" key="2">
    <source>
        <dbReference type="EMBL" id="MFC4248012.1"/>
    </source>
</evidence>
<dbReference type="Proteomes" id="UP001595821">
    <property type="component" value="Unassembled WGS sequence"/>
</dbReference>
<name>A0ABD5P149_9EURY</name>
<feature type="domain" description="DUF7350" evidence="1">
    <location>
        <begin position="251"/>
        <end position="375"/>
    </location>
</feature>
<comment type="caution">
    <text evidence="2">The sequence shown here is derived from an EMBL/GenBank/DDBJ whole genome shotgun (WGS) entry which is preliminary data.</text>
</comment>
<dbReference type="RefSeq" id="WP_246969425.1">
    <property type="nucleotide sequence ID" value="NZ_CP095397.1"/>
</dbReference>
<dbReference type="Gene3D" id="2.60.40.2480">
    <property type="entry name" value="Periplasmic metal-binding protein Tp34-type"/>
    <property type="match status" value="1"/>
</dbReference>
<proteinExistence type="predicted"/>
<sequence>MDRRAFLRSTGAVAALGLAGCLERLGFEEQSAWRDPPLVEDRPDAVYVPASSEEMGVYGRATDWEYGVELSYTFPHRFWTVSGTDRNRVVVGADDTMHLMVTPWDAETDTVLPLEMRVDLLQDGERVASEFSPPWPMISQRMGFHYGNNVVLPEEGEYTARISVGPVSVRRTGELEDRFDSSATLEIEFVYDRSDVHDLEFVQIEPDRHGERDALSLMDHDTHDHGGQTDPDSHVAMELGPTPTSQGPPVEDLPGTVLGTERSGDAMVSAIETDRDRFTDGDGTYLAVTLRTPYNGVVLPFTALTATVERGGDAILDAEPLVETVDHAFGHHYGVGVDALEGGDKVTVSVDVPPGVARHDGYETAFFEFDDVEFTI</sequence>
<dbReference type="GeneID" id="71855400"/>
<dbReference type="EMBL" id="JBHSDJ010000111">
    <property type="protein sequence ID" value="MFC4248012.1"/>
    <property type="molecule type" value="Genomic_DNA"/>
</dbReference>
<dbReference type="InterPro" id="IPR038482">
    <property type="entry name" value="Tp34-type_sf"/>
</dbReference>
<dbReference type="Pfam" id="PF24041">
    <property type="entry name" value="DUF7350"/>
    <property type="match status" value="1"/>
</dbReference>
<accession>A0ABD5P149</accession>